<dbReference type="OrthoDB" id="6708821at2"/>
<dbReference type="InterPro" id="IPR028082">
    <property type="entry name" value="Peripla_BP_I"/>
</dbReference>
<dbReference type="Gene3D" id="1.25.40.650">
    <property type="match status" value="1"/>
</dbReference>
<reference evidence="2 3" key="1">
    <citation type="submission" date="2019-01" db="EMBL/GenBank/DDBJ databases">
        <authorList>
            <person name="Chen W.-M."/>
        </authorList>
    </citation>
    <scope>NUCLEOTIDE SEQUENCE [LARGE SCALE GENOMIC DNA]</scope>
    <source>
        <strain evidence="2 3">KYPC3</strain>
    </source>
</reference>
<dbReference type="CDD" id="cd06339">
    <property type="entry name" value="PBP1_YraM_LppC_lipoprotein-like"/>
    <property type="match status" value="1"/>
</dbReference>
<dbReference type="PANTHER" id="PTHR38038:SF1">
    <property type="entry name" value="PENICILLIN-BINDING PROTEIN ACTIVATOR LPOA"/>
    <property type="match status" value="1"/>
</dbReference>
<dbReference type="PANTHER" id="PTHR38038">
    <property type="entry name" value="PENICILLIN-BINDING PROTEIN ACTIVATOR LPOA"/>
    <property type="match status" value="1"/>
</dbReference>
<dbReference type="SUPFAM" id="SSF53822">
    <property type="entry name" value="Periplasmic binding protein-like I"/>
    <property type="match status" value="1"/>
</dbReference>
<dbReference type="GO" id="GO:0009252">
    <property type="term" value="P:peptidoglycan biosynthetic process"/>
    <property type="evidence" value="ECO:0007669"/>
    <property type="project" value="TreeGrafter"/>
</dbReference>
<dbReference type="RefSeq" id="WP_127701271.1">
    <property type="nucleotide sequence ID" value="NZ_SACS01000038.1"/>
</dbReference>
<dbReference type="EMBL" id="SACS01000038">
    <property type="protein sequence ID" value="RVU31856.1"/>
    <property type="molecule type" value="Genomic_DNA"/>
</dbReference>
<dbReference type="GO" id="GO:0031241">
    <property type="term" value="C:periplasmic side of cell outer membrane"/>
    <property type="evidence" value="ECO:0007669"/>
    <property type="project" value="TreeGrafter"/>
</dbReference>
<dbReference type="GO" id="GO:0030234">
    <property type="term" value="F:enzyme regulator activity"/>
    <property type="evidence" value="ECO:0007669"/>
    <property type="project" value="TreeGrafter"/>
</dbReference>
<dbReference type="AlphaFoldDB" id="A0A437QBF3"/>
<evidence type="ECO:0000256" key="1">
    <source>
        <dbReference type="ARBA" id="ARBA00023136"/>
    </source>
</evidence>
<protein>
    <submittedName>
        <fullName evidence="2">Penicillin-binding protein activator</fullName>
    </submittedName>
</protein>
<proteinExistence type="predicted"/>
<dbReference type="Gene3D" id="3.40.50.2300">
    <property type="match status" value="2"/>
</dbReference>
<evidence type="ECO:0000313" key="2">
    <source>
        <dbReference type="EMBL" id="RVU31856.1"/>
    </source>
</evidence>
<gene>
    <name evidence="2" type="ORF">EOE67_19880</name>
</gene>
<accession>A0A437QBF3</accession>
<keyword evidence="1" id="KW-0472">Membrane</keyword>
<keyword evidence="3" id="KW-1185">Reference proteome</keyword>
<dbReference type="InterPro" id="IPR007443">
    <property type="entry name" value="LpoA"/>
</dbReference>
<organism evidence="2 3">
    <name type="scientific">Rheinheimera riviphila</name>
    <dbReference type="NCBI Taxonomy" id="1834037"/>
    <lineage>
        <taxon>Bacteria</taxon>
        <taxon>Pseudomonadati</taxon>
        <taxon>Pseudomonadota</taxon>
        <taxon>Gammaproteobacteria</taxon>
        <taxon>Chromatiales</taxon>
        <taxon>Chromatiaceae</taxon>
        <taxon>Rheinheimera</taxon>
    </lineage>
</organism>
<evidence type="ECO:0000313" key="3">
    <source>
        <dbReference type="Proteomes" id="UP000283077"/>
    </source>
</evidence>
<dbReference type="Proteomes" id="UP000283077">
    <property type="component" value="Unassembled WGS sequence"/>
</dbReference>
<name>A0A437QBF3_9GAMM</name>
<sequence>MVKPVVAPVADTSLQEEAEAEAFRLKTEMAQSSAAQAAAMPVAQDETEQQQRDLLAEAQQLLASNQNLPRALAITHSLRDSSYGLIRQQNMLPLLQSYLASQQFATLELWLADQQLTDVAPNDRSRFTELAAGFYQSQKQLVPALRWLLAQDELAGNAKADAKMQDLLWSQLVQLNPAELQQLSKNARPRAAAWLNLVQIALSFAGDAASMTAALQDWQQRHPGMPALADLPSSINTLANTPAYQPQRIGVVLPLSGPFKALGEAVQLGLVSANTSANTSASTTASSSTNTEIATTGRSLVFIDSTLPAADIAAALELAQVEFVIGPLLREDVDKVQSLPNWRWPTLFLNSKQNSDVAPVADQFYFSLSAEDEAAQMVDLFRQQHYQHPILISAQNPISQRMAQHFQQMWQQNGGKVVESYTYNNQEELRTLINTFLETAASTERIKELERFTGRSVKAEMHSRLDIDAIYLLADPAQTRLVKPFIDVTVSPTAPALPVYASSRSHSLAIDRTDIRDLAGLTMTEMPWLVPQAQKSALRTEFETLFAEQDETQQRLFAMGHDALTLVGRLKQQQLFPSLVYHGLTGSLRLTPQQAVQRQLTVATYRGGKLVPQNGPLGQGK</sequence>
<comment type="caution">
    <text evidence="2">The sequence shown here is derived from an EMBL/GenBank/DDBJ whole genome shotgun (WGS) entry which is preliminary data.</text>
</comment>
<dbReference type="Pfam" id="PF04348">
    <property type="entry name" value="LppC"/>
    <property type="match status" value="1"/>
</dbReference>